<evidence type="ECO:0000313" key="2">
    <source>
        <dbReference type="Proteomes" id="UP000828390"/>
    </source>
</evidence>
<reference evidence="1" key="1">
    <citation type="journal article" date="2019" name="bioRxiv">
        <title>The Genome of the Zebra Mussel, Dreissena polymorpha: A Resource for Invasive Species Research.</title>
        <authorList>
            <person name="McCartney M.A."/>
            <person name="Auch B."/>
            <person name="Kono T."/>
            <person name="Mallez S."/>
            <person name="Zhang Y."/>
            <person name="Obille A."/>
            <person name="Becker A."/>
            <person name="Abrahante J.E."/>
            <person name="Garbe J."/>
            <person name="Badalamenti J.P."/>
            <person name="Herman A."/>
            <person name="Mangelson H."/>
            <person name="Liachko I."/>
            <person name="Sullivan S."/>
            <person name="Sone E.D."/>
            <person name="Koren S."/>
            <person name="Silverstein K.A.T."/>
            <person name="Beckman K.B."/>
            <person name="Gohl D.M."/>
        </authorList>
    </citation>
    <scope>NUCLEOTIDE SEQUENCE</scope>
    <source>
        <strain evidence="1">Duluth1</strain>
        <tissue evidence="1">Whole animal</tissue>
    </source>
</reference>
<proteinExistence type="predicted"/>
<sequence>MNEGSGILNQICKNHRSNTYYNIYLFKCFYHLWIEVIWIHTIGSDVEDILDHTVSKHRQTWTVLENGQSHQLAKVEKGVFLTLHIVLPE</sequence>
<organism evidence="1 2">
    <name type="scientific">Dreissena polymorpha</name>
    <name type="common">Zebra mussel</name>
    <name type="synonym">Mytilus polymorpha</name>
    <dbReference type="NCBI Taxonomy" id="45954"/>
    <lineage>
        <taxon>Eukaryota</taxon>
        <taxon>Metazoa</taxon>
        <taxon>Spiralia</taxon>
        <taxon>Lophotrochozoa</taxon>
        <taxon>Mollusca</taxon>
        <taxon>Bivalvia</taxon>
        <taxon>Autobranchia</taxon>
        <taxon>Heteroconchia</taxon>
        <taxon>Euheterodonta</taxon>
        <taxon>Imparidentia</taxon>
        <taxon>Neoheterodontei</taxon>
        <taxon>Myida</taxon>
        <taxon>Dreissenoidea</taxon>
        <taxon>Dreissenidae</taxon>
        <taxon>Dreissena</taxon>
    </lineage>
</organism>
<protein>
    <submittedName>
        <fullName evidence="1">Uncharacterized protein</fullName>
    </submittedName>
</protein>
<evidence type="ECO:0000313" key="1">
    <source>
        <dbReference type="EMBL" id="KAH3855322.1"/>
    </source>
</evidence>
<accession>A0A9D4LB21</accession>
<keyword evidence="2" id="KW-1185">Reference proteome</keyword>
<dbReference type="AlphaFoldDB" id="A0A9D4LB21"/>
<name>A0A9D4LB21_DREPO</name>
<dbReference type="EMBL" id="JAIWYP010000003">
    <property type="protein sequence ID" value="KAH3855322.1"/>
    <property type="molecule type" value="Genomic_DNA"/>
</dbReference>
<comment type="caution">
    <text evidence="1">The sequence shown here is derived from an EMBL/GenBank/DDBJ whole genome shotgun (WGS) entry which is preliminary data.</text>
</comment>
<dbReference type="Proteomes" id="UP000828390">
    <property type="component" value="Unassembled WGS sequence"/>
</dbReference>
<reference evidence="1" key="2">
    <citation type="submission" date="2020-11" db="EMBL/GenBank/DDBJ databases">
        <authorList>
            <person name="McCartney M.A."/>
            <person name="Auch B."/>
            <person name="Kono T."/>
            <person name="Mallez S."/>
            <person name="Becker A."/>
            <person name="Gohl D.M."/>
            <person name="Silverstein K.A.T."/>
            <person name="Koren S."/>
            <person name="Bechman K.B."/>
            <person name="Herman A."/>
            <person name="Abrahante J.E."/>
            <person name="Garbe J."/>
        </authorList>
    </citation>
    <scope>NUCLEOTIDE SEQUENCE</scope>
    <source>
        <strain evidence="1">Duluth1</strain>
        <tissue evidence="1">Whole animal</tissue>
    </source>
</reference>
<gene>
    <name evidence="1" type="ORF">DPMN_097888</name>
</gene>